<dbReference type="RefSeq" id="XP_005817932.1">
    <property type="nucleotide sequence ID" value="XM_005817875.1"/>
</dbReference>
<evidence type="ECO:0000313" key="1">
    <source>
        <dbReference type="EMBL" id="EKX30952.1"/>
    </source>
</evidence>
<reference evidence="3" key="2">
    <citation type="submission" date="2012-11" db="EMBL/GenBank/DDBJ databases">
        <authorList>
            <person name="Kuo A."/>
            <person name="Curtis B.A."/>
            <person name="Tanifuji G."/>
            <person name="Burki F."/>
            <person name="Gruber A."/>
            <person name="Irimia M."/>
            <person name="Maruyama S."/>
            <person name="Arias M.C."/>
            <person name="Ball S.G."/>
            <person name="Gile G.H."/>
            <person name="Hirakawa Y."/>
            <person name="Hopkins J.F."/>
            <person name="Rensing S.A."/>
            <person name="Schmutz J."/>
            <person name="Symeonidi A."/>
            <person name="Elias M."/>
            <person name="Eveleigh R.J."/>
            <person name="Herman E.K."/>
            <person name="Klute M.J."/>
            <person name="Nakayama T."/>
            <person name="Obornik M."/>
            <person name="Reyes-Prieto A."/>
            <person name="Armbrust E.V."/>
            <person name="Aves S.J."/>
            <person name="Beiko R.G."/>
            <person name="Coutinho P."/>
            <person name="Dacks J.B."/>
            <person name="Durnford D.G."/>
            <person name="Fast N.M."/>
            <person name="Green B.R."/>
            <person name="Grisdale C."/>
            <person name="Hempe F."/>
            <person name="Henrissat B."/>
            <person name="Hoppner M.P."/>
            <person name="Ishida K.-I."/>
            <person name="Kim E."/>
            <person name="Koreny L."/>
            <person name="Kroth P.G."/>
            <person name="Liu Y."/>
            <person name="Malik S.-B."/>
            <person name="Maier U.G."/>
            <person name="McRose D."/>
            <person name="Mock T."/>
            <person name="Neilson J.A."/>
            <person name="Onodera N.T."/>
            <person name="Poole A.M."/>
            <person name="Pritham E.J."/>
            <person name="Richards T.A."/>
            <person name="Rocap G."/>
            <person name="Roy S.W."/>
            <person name="Sarai C."/>
            <person name="Schaack S."/>
            <person name="Shirato S."/>
            <person name="Slamovits C.H."/>
            <person name="Spencer D.F."/>
            <person name="Suzuki S."/>
            <person name="Worden A.Z."/>
            <person name="Zauner S."/>
            <person name="Barry K."/>
            <person name="Bell C."/>
            <person name="Bharti A.K."/>
            <person name="Crow J.A."/>
            <person name="Grimwood J."/>
            <person name="Kramer R."/>
            <person name="Lindquist E."/>
            <person name="Lucas S."/>
            <person name="Salamov A."/>
            <person name="McFadden G.I."/>
            <person name="Lane C.E."/>
            <person name="Keeling P.J."/>
            <person name="Gray M.W."/>
            <person name="Grigoriev I.V."/>
            <person name="Archibald J.M."/>
        </authorList>
    </citation>
    <scope>NUCLEOTIDE SEQUENCE</scope>
    <source>
        <strain evidence="3">CCMP2712</strain>
    </source>
</reference>
<dbReference type="EnsemblProtists" id="EKX30952">
    <property type="protein sequence ID" value="EKX30952"/>
    <property type="gene ID" value="GUITHDRAFT_122840"/>
</dbReference>
<dbReference type="HOGENOM" id="CLU_1880872_0_0_1"/>
<evidence type="ECO:0000313" key="2">
    <source>
        <dbReference type="EnsemblProtists" id="EKX30952"/>
    </source>
</evidence>
<reference evidence="2" key="3">
    <citation type="submission" date="2015-06" db="UniProtKB">
        <authorList>
            <consortium name="EnsemblProtists"/>
        </authorList>
    </citation>
    <scope>IDENTIFICATION</scope>
</reference>
<dbReference type="Proteomes" id="UP000011087">
    <property type="component" value="Unassembled WGS sequence"/>
</dbReference>
<sequence>MTEMSAKHPELYQKPASISIFEPNHLMRSVEGKYPSFLPHAPLTPGFGSLRRNGEVKDFDEGLPYDETKKADSFKNKFVLRPRRGTLLELWANIHTVLFNKKLAPHESVTNCVKAIKKASELQLPMLSPLRESSPV</sequence>
<dbReference type="EMBL" id="JH993435">
    <property type="protein sequence ID" value="EKX30952.1"/>
    <property type="molecule type" value="Genomic_DNA"/>
</dbReference>
<evidence type="ECO:0000313" key="3">
    <source>
        <dbReference type="Proteomes" id="UP000011087"/>
    </source>
</evidence>
<reference evidence="1 3" key="1">
    <citation type="journal article" date="2012" name="Nature">
        <title>Algal genomes reveal evolutionary mosaicism and the fate of nucleomorphs.</title>
        <authorList>
            <consortium name="DOE Joint Genome Institute"/>
            <person name="Curtis B.A."/>
            <person name="Tanifuji G."/>
            <person name="Burki F."/>
            <person name="Gruber A."/>
            <person name="Irimia M."/>
            <person name="Maruyama S."/>
            <person name="Arias M.C."/>
            <person name="Ball S.G."/>
            <person name="Gile G.H."/>
            <person name="Hirakawa Y."/>
            <person name="Hopkins J.F."/>
            <person name="Kuo A."/>
            <person name="Rensing S.A."/>
            <person name="Schmutz J."/>
            <person name="Symeonidi A."/>
            <person name="Elias M."/>
            <person name="Eveleigh R.J."/>
            <person name="Herman E.K."/>
            <person name="Klute M.J."/>
            <person name="Nakayama T."/>
            <person name="Obornik M."/>
            <person name="Reyes-Prieto A."/>
            <person name="Armbrust E.V."/>
            <person name="Aves S.J."/>
            <person name="Beiko R.G."/>
            <person name="Coutinho P."/>
            <person name="Dacks J.B."/>
            <person name="Durnford D.G."/>
            <person name="Fast N.M."/>
            <person name="Green B.R."/>
            <person name="Grisdale C.J."/>
            <person name="Hempel F."/>
            <person name="Henrissat B."/>
            <person name="Hoppner M.P."/>
            <person name="Ishida K."/>
            <person name="Kim E."/>
            <person name="Koreny L."/>
            <person name="Kroth P.G."/>
            <person name="Liu Y."/>
            <person name="Malik S.B."/>
            <person name="Maier U.G."/>
            <person name="McRose D."/>
            <person name="Mock T."/>
            <person name="Neilson J.A."/>
            <person name="Onodera N.T."/>
            <person name="Poole A.M."/>
            <person name="Pritham E.J."/>
            <person name="Richards T.A."/>
            <person name="Rocap G."/>
            <person name="Roy S.W."/>
            <person name="Sarai C."/>
            <person name="Schaack S."/>
            <person name="Shirato S."/>
            <person name="Slamovits C.H."/>
            <person name="Spencer D.F."/>
            <person name="Suzuki S."/>
            <person name="Worden A.Z."/>
            <person name="Zauner S."/>
            <person name="Barry K."/>
            <person name="Bell C."/>
            <person name="Bharti A.K."/>
            <person name="Crow J.A."/>
            <person name="Grimwood J."/>
            <person name="Kramer R."/>
            <person name="Lindquist E."/>
            <person name="Lucas S."/>
            <person name="Salamov A."/>
            <person name="McFadden G.I."/>
            <person name="Lane C.E."/>
            <person name="Keeling P.J."/>
            <person name="Gray M.W."/>
            <person name="Grigoriev I.V."/>
            <person name="Archibald J.M."/>
        </authorList>
    </citation>
    <scope>NUCLEOTIDE SEQUENCE</scope>
    <source>
        <strain evidence="1 3">CCMP2712</strain>
    </source>
</reference>
<proteinExistence type="predicted"/>
<name>L1I4F2_GUITC</name>
<organism evidence="1">
    <name type="scientific">Guillardia theta (strain CCMP2712)</name>
    <name type="common">Cryptophyte</name>
    <dbReference type="NCBI Taxonomy" id="905079"/>
    <lineage>
        <taxon>Eukaryota</taxon>
        <taxon>Cryptophyceae</taxon>
        <taxon>Pyrenomonadales</taxon>
        <taxon>Geminigeraceae</taxon>
        <taxon>Guillardia</taxon>
    </lineage>
</organism>
<protein>
    <submittedName>
        <fullName evidence="1 2">Uncharacterized protein</fullName>
    </submittedName>
</protein>
<gene>
    <name evidence="1" type="ORF">GUITHDRAFT_122840</name>
</gene>
<dbReference type="PaxDb" id="55529-EKX30952"/>
<dbReference type="GeneID" id="17287672"/>
<dbReference type="KEGG" id="gtt:GUITHDRAFT_122840"/>
<accession>L1I4F2</accession>
<keyword evidence="3" id="KW-1185">Reference proteome</keyword>
<feature type="non-terminal residue" evidence="1">
    <location>
        <position position="1"/>
    </location>
</feature>
<dbReference type="AlphaFoldDB" id="L1I4F2"/>